<keyword evidence="2" id="KW-1185">Reference proteome</keyword>
<dbReference type="AlphaFoldDB" id="A0AAV5UUQ9"/>
<evidence type="ECO:0000313" key="1">
    <source>
        <dbReference type="EMBL" id="GMT09444.1"/>
    </source>
</evidence>
<proteinExistence type="predicted"/>
<gene>
    <name evidence="1" type="ORF">PFISCL1PPCAC_741</name>
</gene>
<sequence length="90" mass="9473">FPHSPRLLCNLAFRLATSSTLSKFTGSGMDWVEDLDDEAEACESVLLSATLLPALLPLFFGVVSNGSLSSSISLALFENPLWGGAIGVAE</sequence>
<protein>
    <submittedName>
        <fullName evidence="1">Uncharacterized protein</fullName>
    </submittedName>
</protein>
<comment type="caution">
    <text evidence="1">The sequence shown here is derived from an EMBL/GenBank/DDBJ whole genome shotgun (WGS) entry which is preliminary data.</text>
</comment>
<evidence type="ECO:0000313" key="2">
    <source>
        <dbReference type="Proteomes" id="UP001432322"/>
    </source>
</evidence>
<feature type="non-terminal residue" evidence="1">
    <location>
        <position position="1"/>
    </location>
</feature>
<dbReference type="EMBL" id="BTSY01000001">
    <property type="protein sequence ID" value="GMT09444.1"/>
    <property type="molecule type" value="Genomic_DNA"/>
</dbReference>
<reference evidence="1" key="1">
    <citation type="submission" date="2023-10" db="EMBL/GenBank/DDBJ databases">
        <title>Genome assembly of Pristionchus species.</title>
        <authorList>
            <person name="Yoshida K."/>
            <person name="Sommer R.J."/>
        </authorList>
    </citation>
    <scope>NUCLEOTIDE SEQUENCE</scope>
    <source>
        <strain evidence="1">RS5133</strain>
    </source>
</reference>
<name>A0AAV5UUQ9_9BILA</name>
<feature type="non-terminal residue" evidence="1">
    <location>
        <position position="90"/>
    </location>
</feature>
<accession>A0AAV5UUQ9</accession>
<dbReference type="Proteomes" id="UP001432322">
    <property type="component" value="Unassembled WGS sequence"/>
</dbReference>
<organism evidence="1 2">
    <name type="scientific">Pristionchus fissidentatus</name>
    <dbReference type="NCBI Taxonomy" id="1538716"/>
    <lineage>
        <taxon>Eukaryota</taxon>
        <taxon>Metazoa</taxon>
        <taxon>Ecdysozoa</taxon>
        <taxon>Nematoda</taxon>
        <taxon>Chromadorea</taxon>
        <taxon>Rhabditida</taxon>
        <taxon>Rhabditina</taxon>
        <taxon>Diplogasteromorpha</taxon>
        <taxon>Diplogasteroidea</taxon>
        <taxon>Neodiplogasteridae</taxon>
        <taxon>Pristionchus</taxon>
    </lineage>
</organism>